<dbReference type="Pfam" id="PF13403">
    <property type="entry name" value="Hint_2"/>
    <property type="match status" value="1"/>
</dbReference>
<accession>A0A1H5RMK6</accession>
<organism evidence="2 3">
    <name type="scientific">Jhaorihella thermophila</name>
    <dbReference type="NCBI Taxonomy" id="488547"/>
    <lineage>
        <taxon>Bacteria</taxon>
        <taxon>Pseudomonadati</taxon>
        <taxon>Pseudomonadota</taxon>
        <taxon>Alphaproteobacteria</taxon>
        <taxon>Rhodobacterales</taxon>
        <taxon>Paracoccaceae</taxon>
        <taxon>Jhaorihella</taxon>
    </lineage>
</organism>
<dbReference type="AlphaFoldDB" id="A0A1H5RMK6"/>
<dbReference type="RefSeq" id="WP_104006104.1">
    <property type="nucleotide sequence ID" value="NZ_FNVD01000001.1"/>
</dbReference>
<sequence length="234" mass="25332">MFGWMEMIGQKPSADIEDAEGVMQGMMITGRAGIMSDMAVATDHGWRRAAALRVGDRVLTFDNGFQPVRDIQRETFRLAEGSTLRPVVIPKDALGNDAELQLMPEQGIMVESDTVQDILDDPFVVIPAHTLCGFRGIHGGEPDEEIGVTTLAFAEDQVIYVEGGLLAYCPCPRDLLASGTETIAAPLYEVIGARPATYLVRCLIVDDDVKALVCDPEELAEVARRSREAAGVPA</sequence>
<feature type="domain" description="Hedgehog/Intein (Hint)" evidence="1">
    <location>
        <begin position="37"/>
        <end position="163"/>
    </location>
</feature>
<evidence type="ECO:0000313" key="3">
    <source>
        <dbReference type="Proteomes" id="UP000236742"/>
    </source>
</evidence>
<dbReference type="EMBL" id="FNVD01000001">
    <property type="protein sequence ID" value="SEF39603.1"/>
    <property type="molecule type" value="Genomic_DNA"/>
</dbReference>
<name>A0A1H5RMK6_9RHOB</name>
<dbReference type="Proteomes" id="UP000236742">
    <property type="component" value="Unassembled WGS sequence"/>
</dbReference>
<keyword evidence="3" id="KW-1185">Reference proteome</keyword>
<dbReference type="InterPro" id="IPR028992">
    <property type="entry name" value="Hedgehog/Intein_dom"/>
</dbReference>
<evidence type="ECO:0000259" key="1">
    <source>
        <dbReference type="Pfam" id="PF13403"/>
    </source>
</evidence>
<reference evidence="2 3" key="1">
    <citation type="submission" date="2016-10" db="EMBL/GenBank/DDBJ databases">
        <authorList>
            <person name="de Groot N.N."/>
        </authorList>
    </citation>
    <scope>NUCLEOTIDE SEQUENCE [LARGE SCALE GENOMIC DNA]</scope>
    <source>
        <strain evidence="2 3">DSM 23413</strain>
    </source>
</reference>
<proteinExistence type="predicted"/>
<gene>
    <name evidence="2" type="ORF">SAMN05421751_10145</name>
</gene>
<protein>
    <submittedName>
        <fullName evidence="2">Hint domain-containing protein</fullName>
    </submittedName>
</protein>
<evidence type="ECO:0000313" key="2">
    <source>
        <dbReference type="EMBL" id="SEF39603.1"/>
    </source>
</evidence>
<dbReference type="OrthoDB" id="7685535at2"/>